<evidence type="ECO:0000259" key="3">
    <source>
        <dbReference type="PROSITE" id="PS51820"/>
    </source>
</evidence>
<evidence type="ECO:0000256" key="2">
    <source>
        <dbReference type="ARBA" id="ARBA00023239"/>
    </source>
</evidence>
<dbReference type="InterPro" id="IPR008397">
    <property type="entry name" value="Alginate_lyase_dom"/>
</dbReference>
<dbReference type="PROSITE" id="PS51820">
    <property type="entry name" value="PA14"/>
    <property type="match status" value="1"/>
</dbReference>
<feature type="domain" description="PA14" evidence="3">
    <location>
        <begin position="1"/>
        <end position="151"/>
    </location>
</feature>
<dbReference type="Pfam" id="PF10528">
    <property type="entry name" value="GLEYA"/>
    <property type="match status" value="1"/>
</dbReference>
<keyword evidence="2" id="KW-0456">Lyase</keyword>
<sequence length="449" mass="49334">MTYFNINTVLSGQNPDNTGRTTTIGLAQQCATMTRTVYGTTTSGQSQFMIVQHIGYFHPATSGTYTFSFSNVDDGVHLCLGNNAKTGFTNANVNKNVDYYVTNSAGTYTFTATAGQYYPIRLLFVNAQQCGSFTFSLTDPAGASFARRTSTRSHAPGNPGEISVSPVPIMKDGHATQRAASYHPAFVGLSSLHSANDFARIKNHVHAQDQPWYRAWQHLEAGKLAQTSWKPTPQSVLVRGTNATFAPTNNYGYAYRDAHSAYQLTIRWLVGGNTSYADHAAKILDGWSSTLVDINGTEDKYLAAGLYGYQFANAAELLRGYSGWPKQNQTAFGKMLNGVFAVYNHDFLEHHYNKPDFYYANWDLCNIASFMAIGIFNDNRTMYNYAVNYFKNGIPGQPEVVANGALPYFSIANFTEQGSGKTLMQIQESGRDQGHALLCIALVGVCFPP</sequence>
<evidence type="ECO:0000313" key="5">
    <source>
        <dbReference type="Proteomes" id="UP000830671"/>
    </source>
</evidence>
<name>A0A9Q8SG03_9PEZI</name>
<dbReference type="Gene3D" id="1.50.10.100">
    <property type="entry name" value="Chondroitin AC/alginate lyase"/>
    <property type="match status" value="1"/>
</dbReference>
<dbReference type="EMBL" id="CP019472">
    <property type="protein sequence ID" value="UQC76393.1"/>
    <property type="molecule type" value="Genomic_DNA"/>
</dbReference>
<organism evidence="4 5">
    <name type="scientific">Colletotrichum lupini</name>
    <dbReference type="NCBI Taxonomy" id="145971"/>
    <lineage>
        <taxon>Eukaryota</taxon>
        <taxon>Fungi</taxon>
        <taxon>Dikarya</taxon>
        <taxon>Ascomycota</taxon>
        <taxon>Pezizomycotina</taxon>
        <taxon>Sordariomycetes</taxon>
        <taxon>Hypocreomycetidae</taxon>
        <taxon>Glomerellales</taxon>
        <taxon>Glomerellaceae</taxon>
        <taxon>Colletotrichum</taxon>
        <taxon>Colletotrichum acutatum species complex</taxon>
    </lineage>
</organism>
<keyword evidence="1" id="KW-0732">Signal</keyword>
<evidence type="ECO:0000256" key="1">
    <source>
        <dbReference type="ARBA" id="ARBA00022729"/>
    </source>
</evidence>
<protein>
    <recommendedName>
        <fullName evidence="3">PA14 domain-containing protein</fullName>
    </recommendedName>
</protein>
<dbReference type="KEGG" id="clup:CLUP02_17906"/>
<gene>
    <name evidence="4" type="ORF">CLUP02_17906</name>
</gene>
<dbReference type="AlphaFoldDB" id="A0A9Q8SG03"/>
<dbReference type="RefSeq" id="XP_049138034.1">
    <property type="nucleotide sequence ID" value="XM_049296810.1"/>
</dbReference>
<reference evidence="4" key="1">
    <citation type="journal article" date="2021" name="Mol. Plant Microbe Interact.">
        <title>Complete Genome Sequence of the Plant-Pathogenic Fungus Colletotrichum lupini.</title>
        <authorList>
            <person name="Baroncelli R."/>
            <person name="Pensec F."/>
            <person name="Da Lio D."/>
            <person name="Boufleur T."/>
            <person name="Vicente I."/>
            <person name="Sarrocco S."/>
            <person name="Picot A."/>
            <person name="Baraldi E."/>
            <person name="Sukno S."/>
            <person name="Thon M."/>
            <person name="Le Floch G."/>
        </authorList>
    </citation>
    <scope>NUCLEOTIDE SEQUENCE</scope>
    <source>
        <strain evidence="4">IMI 504893</strain>
    </source>
</reference>
<dbReference type="SUPFAM" id="SSF48230">
    <property type="entry name" value="Chondroitin AC/alginate lyase"/>
    <property type="match status" value="1"/>
</dbReference>
<dbReference type="InterPro" id="IPR008929">
    <property type="entry name" value="Chondroitin_lyas"/>
</dbReference>
<evidence type="ECO:0000313" key="4">
    <source>
        <dbReference type="EMBL" id="UQC76393.1"/>
    </source>
</evidence>
<dbReference type="Gene3D" id="2.60.120.1560">
    <property type="match status" value="1"/>
</dbReference>
<dbReference type="Proteomes" id="UP000830671">
    <property type="component" value="Chromosome 10"/>
</dbReference>
<keyword evidence="5" id="KW-1185">Reference proteome</keyword>
<dbReference type="Pfam" id="PF05426">
    <property type="entry name" value="Alginate_lyase"/>
    <property type="match status" value="1"/>
</dbReference>
<dbReference type="SUPFAM" id="SSF56988">
    <property type="entry name" value="Anthrax protective antigen"/>
    <property type="match status" value="1"/>
</dbReference>
<dbReference type="GeneID" id="73351820"/>
<dbReference type="InterPro" id="IPR018871">
    <property type="entry name" value="GLEYA_adhesin_domain"/>
</dbReference>
<dbReference type="GO" id="GO:0016829">
    <property type="term" value="F:lyase activity"/>
    <property type="evidence" value="ECO:0007669"/>
    <property type="project" value="UniProtKB-KW"/>
</dbReference>
<proteinExistence type="predicted"/>
<dbReference type="InterPro" id="IPR037524">
    <property type="entry name" value="PA14/GLEYA"/>
</dbReference>
<accession>A0A9Q8SG03</accession>
<dbReference type="GO" id="GO:0042597">
    <property type="term" value="C:periplasmic space"/>
    <property type="evidence" value="ECO:0007669"/>
    <property type="project" value="InterPro"/>
</dbReference>